<comment type="caution">
    <text evidence="2">The sequence shown here is derived from an EMBL/GenBank/DDBJ whole genome shotgun (WGS) entry which is preliminary data.</text>
</comment>
<dbReference type="AlphaFoldDB" id="A0A368GZY6"/>
<feature type="compositionally biased region" description="Low complexity" evidence="1">
    <location>
        <begin position="34"/>
        <end position="59"/>
    </location>
</feature>
<sequence length="115" mass="13067">MDVPYVPLSNMVEPRRSEYSSPKLRQTSEKDTSKSSCVSQCKPSSPSSSPASERVTSTSAQISDQRSQFLHEPATTKQDFFFKRSRPVQFIGPQLNSFPDLRIELVPFVDYLLYN</sequence>
<name>A0A368GZY6_ANCCA</name>
<evidence type="ECO:0000313" key="2">
    <source>
        <dbReference type="EMBL" id="RCN49904.1"/>
    </source>
</evidence>
<dbReference type="Proteomes" id="UP000252519">
    <property type="component" value="Unassembled WGS sequence"/>
</dbReference>
<organism evidence="2 3">
    <name type="scientific">Ancylostoma caninum</name>
    <name type="common">Dog hookworm</name>
    <dbReference type="NCBI Taxonomy" id="29170"/>
    <lineage>
        <taxon>Eukaryota</taxon>
        <taxon>Metazoa</taxon>
        <taxon>Ecdysozoa</taxon>
        <taxon>Nematoda</taxon>
        <taxon>Chromadorea</taxon>
        <taxon>Rhabditida</taxon>
        <taxon>Rhabditina</taxon>
        <taxon>Rhabditomorpha</taxon>
        <taxon>Strongyloidea</taxon>
        <taxon>Ancylostomatidae</taxon>
        <taxon>Ancylostomatinae</taxon>
        <taxon>Ancylostoma</taxon>
    </lineage>
</organism>
<evidence type="ECO:0000313" key="3">
    <source>
        <dbReference type="Proteomes" id="UP000252519"/>
    </source>
</evidence>
<feature type="region of interest" description="Disordered" evidence="1">
    <location>
        <begin position="1"/>
        <end position="72"/>
    </location>
</feature>
<protein>
    <submittedName>
        <fullName evidence="2">Uncharacterized protein</fullName>
    </submittedName>
</protein>
<gene>
    <name evidence="2" type="ORF">ANCCAN_03939</name>
</gene>
<reference evidence="2 3" key="1">
    <citation type="submission" date="2014-10" db="EMBL/GenBank/DDBJ databases">
        <title>Draft genome of the hookworm Ancylostoma caninum.</title>
        <authorList>
            <person name="Mitreva M."/>
        </authorList>
    </citation>
    <scope>NUCLEOTIDE SEQUENCE [LARGE SCALE GENOMIC DNA]</scope>
    <source>
        <strain evidence="2 3">Baltimore</strain>
    </source>
</reference>
<proteinExistence type="predicted"/>
<accession>A0A368GZY6</accession>
<evidence type="ECO:0000256" key="1">
    <source>
        <dbReference type="SAM" id="MobiDB-lite"/>
    </source>
</evidence>
<dbReference type="EMBL" id="JOJR01000028">
    <property type="protein sequence ID" value="RCN49904.1"/>
    <property type="molecule type" value="Genomic_DNA"/>
</dbReference>
<keyword evidence="3" id="KW-1185">Reference proteome</keyword>